<organism evidence="2 3">
    <name type="scientific">Cupriavidus pauculus</name>
    <dbReference type="NCBI Taxonomy" id="82633"/>
    <lineage>
        <taxon>Bacteria</taxon>
        <taxon>Pseudomonadati</taxon>
        <taxon>Pseudomonadota</taxon>
        <taxon>Betaproteobacteria</taxon>
        <taxon>Burkholderiales</taxon>
        <taxon>Burkholderiaceae</taxon>
        <taxon>Cupriavidus</taxon>
    </lineage>
</organism>
<feature type="transmembrane region" description="Helical" evidence="1">
    <location>
        <begin position="20"/>
        <end position="39"/>
    </location>
</feature>
<geneLocation type="plasmid" evidence="2">
    <name>unnamed1</name>
</geneLocation>
<dbReference type="Pfam" id="PF05309">
    <property type="entry name" value="TraE"/>
    <property type="match status" value="1"/>
</dbReference>
<evidence type="ECO:0000313" key="2">
    <source>
        <dbReference type="EMBL" id="AZG12164.1"/>
    </source>
</evidence>
<accession>A0A3G8GVP2</accession>
<protein>
    <submittedName>
        <fullName evidence="2">Conjugal transfer protein</fullName>
    </submittedName>
</protein>
<proteinExistence type="predicted"/>
<dbReference type="KEGG" id="cpau:EHF44_01470"/>
<evidence type="ECO:0000313" key="3">
    <source>
        <dbReference type="Proteomes" id="UP000270411"/>
    </source>
</evidence>
<dbReference type="OrthoDB" id="7405099at2"/>
<dbReference type="EMBL" id="CP033968">
    <property type="protein sequence ID" value="AZG12164.1"/>
    <property type="molecule type" value="Genomic_DNA"/>
</dbReference>
<name>A0A3G8GVP2_9BURK</name>
<keyword evidence="1" id="KW-1133">Transmembrane helix</keyword>
<dbReference type="GeneID" id="60824994"/>
<evidence type="ECO:0000256" key="1">
    <source>
        <dbReference type="SAM" id="Phobius"/>
    </source>
</evidence>
<dbReference type="AlphaFoldDB" id="A0A3G8GVP2"/>
<gene>
    <name evidence="2" type="ORF">EHF44_01470</name>
</gene>
<keyword evidence="2" id="KW-0614">Plasmid</keyword>
<dbReference type="Proteomes" id="UP000270411">
    <property type="component" value="Plasmid unnamed1"/>
</dbReference>
<keyword evidence="1" id="KW-0472">Membrane</keyword>
<dbReference type="RefSeq" id="WP_017515797.1">
    <property type="nucleotide sequence ID" value="NZ_CP033968.1"/>
</dbReference>
<sequence>MKMPLLTSTWEGSNKLASVMILSNVILAVGVVIAVGKLVTDHEVTRIVPPHLTKAVSVGWESADQEYLESFATYVATLTANITPKNVDFVIERLSGLVSPRVYTNVRQQLLVLSKNPVFKHNGGSVRFDPSKVVSEKETKKVFILGQMTTQSIGGKDTKNYVIEMNVVMRDGRPWVDSLDHYEGSDPHTLTWIEKNPVLAQEALRRQAESAATQADQILKQQAAESVSIQPLNTTKEVAQ</sequence>
<dbReference type="InterPro" id="IPR007973">
    <property type="entry name" value="Pilus_assembly_TraE"/>
</dbReference>
<keyword evidence="1" id="KW-0812">Transmembrane</keyword>
<reference evidence="3" key="1">
    <citation type="submission" date="2018-11" db="EMBL/GenBank/DDBJ databases">
        <title>FDA dAtabase for Regulatory Grade micrObial Sequences (FDA-ARGOS): Supporting development and validation of Infectious Disease Dx tests.</title>
        <authorList>
            <person name="Goldberg B."/>
            <person name="Campos J."/>
            <person name="Tallon L."/>
            <person name="Sadzewicz L."/>
            <person name="Zhao X."/>
            <person name="Vavikolanu K."/>
            <person name="Mehta A."/>
            <person name="Aluvathingal J."/>
            <person name="Nadendla S."/>
            <person name="Geyer C."/>
            <person name="Nandy P."/>
            <person name="Yan Y."/>
            <person name="Sichtig H."/>
        </authorList>
    </citation>
    <scope>NUCLEOTIDE SEQUENCE [LARGE SCALE GENOMIC DNA]</scope>
    <source>
        <strain evidence="3">FDAARGOS_614</strain>
        <plasmid evidence="3">unnamed1</plasmid>
    </source>
</reference>